<feature type="region of interest" description="Disordered" evidence="11">
    <location>
        <begin position="420"/>
        <end position="441"/>
    </location>
</feature>
<dbReference type="InterPro" id="IPR007694">
    <property type="entry name" value="DNA_helicase_DnaB-like_C"/>
</dbReference>
<dbReference type="InterPro" id="IPR036185">
    <property type="entry name" value="DNA_heli_DnaB-like_N_sf"/>
</dbReference>
<comment type="similarity">
    <text evidence="1">Belongs to the helicase family. DnaB subfamily.</text>
</comment>
<dbReference type="GO" id="GO:0043139">
    <property type="term" value="F:5'-3' DNA helicase activity"/>
    <property type="evidence" value="ECO:0007669"/>
    <property type="project" value="UniProtKB-EC"/>
</dbReference>
<keyword evidence="4" id="KW-0378">Hydrolase</keyword>
<organism evidence="13">
    <name type="scientific">viral metagenome</name>
    <dbReference type="NCBI Taxonomy" id="1070528"/>
    <lineage>
        <taxon>unclassified sequences</taxon>
        <taxon>metagenomes</taxon>
        <taxon>organismal metagenomes</taxon>
    </lineage>
</organism>
<evidence type="ECO:0000256" key="5">
    <source>
        <dbReference type="ARBA" id="ARBA00022806"/>
    </source>
</evidence>
<dbReference type="Gene3D" id="3.40.50.300">
    <property type="entry name" value="P-loop containing nucleotide triphosphate hydrolases"/>
    <property type="match status" value="1"/>
</dbReference>
<evidence type="ECO:0000256" key="3">
    <source>
        <dbReference type="ARBA" id="ARBA00022741"/>
    </source>
</evidence>
<sequence>MPWREKSERAVLAAAIHGAEDGGCARHMRDRLPVDAFHLPAHRDLWQVLTDLVDNGRPVDALSLADEAAMQSLWSRIGGAAYLSGLIDDLPLRMDADAHADMLLEAMRMRRWIVAERRAVVAAISGSTVVDVMRLDSEASKHLIAPARSQERGEALRAVLERGITRPVRVEIGSLGRMVGALYPGQIALIAGPTNAGKTGLMLAMALQAAMAGTRVGIIALEESQEELEVRLCAALAWVDIWRIQSSRMRPDKREAERCEEARQRIAALPLWIEWCPGADKHEVGTAIRQQVDGNAVSAVFVDYVQAIRGGRDEYEGIRGAMGEIERAIGRDAACFLGSQVNREGTKTGNPEIHQMRGAGTLEERARKVIIVSRGKTTENCEPGDSEDGQPHILRREVVLSVKKNKGAEGEVKGWSWGPKGIVWPGQTPPPWITHEQERAF</sequence>
<feature type="domain" description="SF4 helicase" evidence="12">
    <location>
        <begin position="161"/>
        <end position="438"/>
    </location>
</feature>
<gene>
    <name evidence="13" type="ORF">TM448A02612_0002</name>
    <name evidence="14" type="ORF">TM448B01671_0016</name>
</gene>
<dbReference type="InterPro" id="IPR016136">
    <property type="entry name" value="DNA_helicase_N/primase_C"/>
</dbReference>
<dbReference type="PROSITE" id="PS51199">
    <property type="entry name" value="SF4_HELICASE"/>
    <property type="match status" value="1"/>
</dbReference>
<dbReference type="Pfam" id="PF00772">
    <property type="entry name" value="DnaB"/>
    <property type="match status" value="1"/>
</dbReference>
<evidence type="ECO:0000256" key="11">
    <source>
        <dbReference type="SAM" id="MobiDB-lite"/>
    </source>
</evidence>
<dbReference type="PANTHER" id="PTHR30153:SF2">
    <property type="entry name" value="REPLICATIVE DNA HELICASE"/>
    <property type="match status" value="1"/>
</dbReference>
<dbReference type="Gene3D" id="1.10.860.10">
    <property type="entry name" value="DNAb Helicase, Chain A"/>
    <property type="match status" value="1"/>
</dbReference>
<evidence type="ECO:0000256" key="1">
    <source>
        <dbReference type="ARBA" id="ARBA00008428"/>
    </source>
</evidence>
<name>A0A6H1ZYP2_9ZZZZ</name>
<accession>A0A6H1ZYP2</accession>
<dbReference type="SUPFAM" id="SSF48024">
    <property type="entry name" value="N-terminal domain of DnaB helicase"/>
    <property type="match status" value="1"/>
</dbReference>
<evidence type="ECO:0000256" key="2">
    <source>
        <dbReference type="ARBA" id="ARBA00022705"/>
    </source>
</evidence>
<dbReference type="SUPFAM" id="SSF52540">
    <property type="entry name" value="P-loop containing nucleoside triphosphate hydrolases"/>
    <property type="match status" value="1"/>
</dbReference>
<evidence type="ECO:0000259" key="12">
    <source>
        <dbReference type="PROSITE" id="PS51199"/>
    </source>
</evidence>
<dbReference type="GO" id="GO:0006260">
    <property type="term" value="P:DNA replication"/>
    <property type="evidence" value="ECO:0007669"/>
    <property type="project" value="UniProtKB-KW"/>
</dbReference>
<keyword evidence="8" id="KW-0413">Isomerase</keyword>
<dbReference type="GO" id="GO:0005829">
    <property type="term" value="C:cytosol"/>
    <property type="evidence" value="ECO:0007669"/>
    <property type="project" value="TreeGrafter"/>
</dbReference>
<evidence type="ECO:0000256" key="4">
    <source>
        <dbReference type="ARBA" id="ARBA00022801"/>
    </source>
</evidence>
<dbReference type="GO" id="GO:0003677">
    <property type="term" value="F:DNA binding"/>
    <property type="evidence" value="ECO:0007669"/>
    <property type="project" value="UniProtKB-KW"/>
</dbReference>
<reference evidence="13" key="1">
    <citation type="submission" date="2020-03" db="EMBL/GenBank/DDBJ databases">
        <title>The deep terrestrial virosphere.</title>
        <authorList>
            <person name="Holmfeldt K."/>
            <person name="Nilsson E."/>
            <person name="Simone D."/>
            <person name="Lopez-Fernandez M."/>
            <person name="Wu X."/>
            <person name="de Brujin I."/>
            <person name="Lundin D."/>
            <person name="Andersson A."/>
            <person name="Bertilsson S."/>
            <person name="Dopson M."/>
        </authorList>
    </citation>
    <scope>NUCLEOTIDE SEQUENCE</scope>
    <source>
        <strain evidence="13">TM448A02612</strain>
        <strain evidence="14">TM448B01671</strain>
    </source>
</reference>
<dbReference type="Pfam" id="PF03796">
    <property type="entry name" value="DnaB_C"/>
    <property type="match status" value="1"/>
</dbReference>
<proteinExistence type="inferred from homology"/>
<dbReference type="InterPro" id="IPR027417">
    <property type="entry name" value="P-loop_NTPase"/>
</dbReference>
<evidence type="ECO:0000313" key="14">
    <source>
        <dbReference type="EMBL" id="QJH99791.1"/>
    </source>
</evidence>
<evidence type="ECO:0000256" key="7">
    <source>
        <dbReference type="ARBA" id="ARBA00023125"/>
    </source>
</evidence>
<dbReference type="InterPro" id="IPR007693">
    <property type="entry name" value="DNA_helicase_DnaB-like_N"/>
</dbReference>
<dbReference type="GO" id="GO:0016787">
    <property type="term" value="F:hydrolase activity"/>
    <property type="evidence" value="ECO:0007669"/>
    <property type="project" value="UniProtKB-KW"/>
</dbReference>
<evidence type="ECO:0000256" key="6">
    <source>
        <dbReference type="ARBA" id="ARBA00022840"/>
    </source>
</evidence>
<evidence type="ECO:0000256" key="9">
    <source>
        <dbReference type="ARBA" id="ARBA00044969"/>
    </source>
</evidence>
<protein>
    <recommendedName>
        <fullName evidence="9">DNA 5'-3' helicase</fullName>
        <ecNumber evidence="9">5.6.2.3</ecNumber>
    </recommendedName>
</protein>
<keyword evidence="5 13" id="KW-0347">Helicase</keyword>
<dbReference type="PANTHER" id="PTHR30153">
    <property type="entry name" value="REPLICATIVE DNA HELICASE DNAB"/>
    <property type="match status" value="1"/>
</dbReference>
<keyword evidence="2" id="KW-0235">DNA replication</keyword>
<keyword evidence="3" id="KW-0547">Nucleotide-binding</keyword>
<keyword evidence="7" id="KW-0238">DNA-binding</keyword>
<dbReference type="EC" id="5.6.2.3" evidence="9"/>
<evidence type="ECO:0000256" key="10">
    <source>
        <dbReference type="ARBA" id="ARBA00048954"/>
    </source>
</evidence>
<keyword evidence="6" id="KW-0067">ATP-binding</keyword>
<dbReference type="EMBL" id="MT144808">
    <property type="protein sequence ID" value="QJH99791.1"/>
    <property type="molecule type" value="Genomic_DNA"/>
</dbReference>
<dbReference type="AlphaFoldDB" id="A0A6H1ZYP2"/>
<evidence type="ECO:0000256" key="8">
    <source>
        <dbReference type="ARBA" id="ARBA00023235"/>
    </source>
</evidence>
<dbReference type="GO" id="GO:0005524">
    <property type="term" value="F:ATP binding"/>
    <property type="evidence" value="ECO:0007669"/>
    <property type="project" value="UniProtKB-KW"/>
</dbReference>
<dbReference type="EMBL" id="MT144331">
    <property type="protein sequence ID" value="QJA52330.1"/>
    <property type="molecule type" value="Genomic_DNA"/>
</dbReference>
<comment type="catalytic activity">
    <reaction evidence="10">
        <text>ATP + H2O = ADP + phosphate + H(+)</text>
        <dbReference type="Rhea" id="RHEA:13065"/>
        <dbReference type="ChEBI" id="CHEBI:15377"/>
        <dbReference type="ChEBI" id="CHEBI:15378"/>
        <dbReference type="ChEBI" id="CHEBI:30616"/>
        <dbReference type="ChEBI" id="CHEBI:43474"/>
        <dbReference type="ChEBI" id="CHEBI:456216"/>
        <dbReference type="EC" id="5.6.2.3"/>
    </reaction>
</comment>
<evidence type="ECO:0000313" key="13">
    <source>
        <dbReference type="EMBL" id="QJA52330.1"/>
    </source>
</evidence>